<feature type="transmembrane region" description="Helical" evidence="9">
    <location>
        <begin position="132"/>
        <end position="153"/>
    </location>
</feature>
<evidence type="ECO:0000313" key="11">
    <source>
        <dbReference type="EMBL" id="EEP29310.1"/>
    </source>
</evidence>
<dbReference type="Proteomes" id="UP000003494">
    <property type="component" value="Unassembled WGS sequence"/>
</dbReference>
<keyword evidence="7 9" id="KW-0472">Membrane</keyword>
<feature type="transmembrane region" description="Helical" evidence="9">
    <location>
        <begin position="90"/>
        <end position="112"/>
    </location>
</feature>
<protein>
    <submittedName>
        <fullName evidence="11">TRAP transporter, DctQ-like membrane protein</fullName>
    </submittedName>
</protein>
<comment type="subcellular location">
    <subcellularLocation>
        <location evidence="1">Cell inner membrane</location>
        <topology evidence="1">Multi-pass membrane protein</topology>
    </subcellularLocation>
</comment>
<keyword evidence="5 9" id="KW-0812">Transmembrane</keyword>
<comment type="similarity">
    <text evidence="8">Belongs to the TRAP transporter small permease family.</text>
</comment>
<keyword evidence="2" id="KW-0813">Transport</keyword>
<proteinExistence type="inferred from homology"/>
<dbReference type="GO" id="GO:0022857">
    <property type="term" value="F:transmembrane transporter activity"/>
    <property type="evidence" value="ECO:0007669"/>
    <property type="project" value="TreeGrafter"/>
</dbReference>
<name>C4G9L3_9FIRM</name>
<dbReference type="HOGENOM" id="CLU_086356_9_2_9"/>
<gene>
    <name evidence="11" type="ORF">GCWU000342_00666</name>
</gene>
<keyword evidence="4" id="KW-0997">Cell inner membrane</keyword>
<dbReference type="InterPro" id="IPR055348">
    <property type="entry name" value="DctQ"/>
</dbReference>
<evidence type="ECO:0000313" key="12">
    <source>
        <dbReference type="Proteomes" id="UP000003494"/>
    </source>
</evidence>
<evidence type="ECO:0000256" key="9">
    <source>
        <dbReference type="SAM" id="Phobius"/>
    </source>
</evidence>
<keyword evidence="3" id="KW-1003">Cell membrane</keyword>
<dbReference type="EMBL" id="ACIP02000001">
    <property type="protein sequence ID" value="EEP29310.1"/>
    <property type="molecule type" value="Genomic_DNA"/>
</dbReference>
<keyword evidence="12" id="KW-1185">Reference proteome</keyword>
<evidence type="ECO:0000256" key="6">
    <source>
        <dbReference type="ARBA" id="ARBA00022989"/>
    </source>
</evidence>
<feature type="transmembrane region" description="Helical" evidence="9">
    <location>
        <begin position="51"/>
        <end position="69"/>
    </location>
</feature>
<dbReference type="PANTHER" id="PTHR35011:SF2">
    <property type="entry name" value="2,3-DIKETO-L-GULONATE TRAP TRANSPORTER SMALL PERMEASE PROTEIN YIAM"/>
    <property type="match status" value="1"/>
</dbReference>
<dbReference type="STRING" id="626523.GCWU000342_00666"/>
<evidence type="ECO:0000256" key="4">
    <source>
        <dbReference type="ARBA" id="ARBA00022519"/>
    </source>
</evidence>
<dbReference type="RefSeq" id="WP_006905698.1">
    <property type="nucleotide sequence ID" value="NZ_GG665866.1"/>
</dbReference>
<evidence type="ECO:0000256" key="2">
    <source>
        <dbReference type="ARBA" id="ARBA00022448"/>
    </source>
</evidence>
<dbReference type="PANTHER" id="PTHR35011">
    <property type="entry name" value="2,3-DIKETO-L-GULONATE TRAP TRANSPORTER SMALL PERMEASE PROTEIN YIAM"/>
    <property type="match status" value="1"/>
</dbReference>
<keyword evidence="6 9" id="KW-1133">Transmembrane helix</keyword>
<dbReference type="Pfam" id="PF04290">
    <property type="entry name" value="DctQ"/>
    <property type="match status" value="1"/>
</dbReference>
<dbReference type="GO" id="GO:0005886">
    <property type="term" value="C:plasma membrane"/>
    <property type="evidence" value="ECO:0007669"/>
    <property type="project" value="UniProtKB-SubCell"/>
</dbReference>
<accession>C4G9L3</accession>
<evidence type="ECO:0000256" key="8">
    <source>
        <dbReference type="ARBA" id="ARBA00038436"/>
    </source>
</evidence>
<organism evidence="11 12">
    <name type="scientific">Shuttleworthella satelles DSM 14600</name>
    <dbReference type="NCBI Taxonomy" id="626523"/>
    <lineage>
        <taxon>Bacteria</taxon>
        <taxon>Bacillati</taxon>
        <taxon>Bacillota</taxon>
        <taxon>Clostridia</taxon>
        <taxon>Lachnospirales</taxon>
        <taxon>Lachnospiraceae</taxon>
        <taxon>Shuttleworthella</taxon>
    </lineage>
</organism>
<feature type="transmembrane region" description="Helical" evidence="9">
    <location>
        <begin position="12"/>
        <end position="36"/>
    </location>
</feature>
<dbReference type="GO" id="GO:0015740">
    <property type="term" value="P:C4-dicarboxylate transport"/>
    <property type="evidence" value="ECO:0007669"/>
    <property type="project" value="TreeGrafter"/>
</dbReference>
<dbReference type="AlphaFoldDB" id="C4G9L3"/>
<feature type="domain" description="Tripartite ATP-independent periplasmic transporters DctQ component" evidence="10">
    <location>
        <begin position="27"/>
        <end position="157"/>
    </location>
</feature>
<evidence type="ECO:0000256" key="5">
    <source>
        <dbReference type="ARBA" id="ARBA00022692"/>
    </source>
</evidence>
<dbReference type="eggNOG" id="COG3090">
    <property type="taxonomic scope" value="Bacteria"/>
</dbReference>
<comment type="caution">
    <text evidence="11">The sequence shown here is derived from an EMBL/GenBank/DDBJ whole genome shotgun (WGS) entry which is preliminary data.</text>
</comment>
<evidence type="ECO:0000256" key="3">
    <source>
        <dbReference type="ARBA" id="ARBA00022475"/>
    </source>
</evidence>
<evidence type="ECO:0000259" key="10">
    <source>
        <dbReference type="Pfam" id="PF04290"/>
    </source>
</evidence>
<evidence type="ECO:0000256" key="1">
    <source>
        <dbReference type="ARBA" id="ARBA00004429"/>
    </source>
</evidence>
<sequence>MKIALGKIKKFSNTFLAIVCAILLSFMAVLVLWQVFTRYVLGHPAAFTEELVKYSLVWTSFVGAAYAFSAREHMALTLLKDRLTGLPHRILATLIDILILAVALFVITIGGFKLALSAHAEFSALLGIPRTLVYSIAPISGVFIIFFQLINIYEDITGIFVIEEAEEEAKS</sequence>
<reference evidence="11" key="1">
    <citation type="submission" date="2009-04" db="EMBL/GenBank/DDBJ databases">
        <authorList>
            <person name="Weinstock G."/>
            <person name="Sodergren E."/>
            <person name="Clifton S."/>
            <person name="Fulton L."/>
            <person name="Fulton B."/>
            <person name="Courtney L."/>
            <person name="Fronick C."/>
            <person name="Harrison M."/>
            <person name="Strong C."/>
            <person name="Farmer C."/>
            <person name="Delahaunty K."/>
            <person name="Markovic C."/>
            <person name="Hall O."/>
            <person name="Minx P."/>
            <person name="Tomlinson C."/>
            <person name="Mitreva M."/>
            <person name="Nelson J."/>
            <person name="Hou S."/>
            <person name="Wollam A."/>
            <person name="Pepin K.H."/>
            <person name="Johnson M."/>
            <person name="Bhonagiri V."/>
            <person name="Nash W.E."/>
            <person name="Warren W."/>
            <person name="Chinwalla A."/>
            <person name="Mardis E.R."/>
            <person name="Wilson R.K."/>
        </authorList>
    </citation>
    <scope>NUCLEOTIDE SEQUENCE [LARGE SCALE GENOMIC DNA]</scope>
    <source>
        <strain evidence="11">DSM 14600</strain>
    </source>
</reference>
<dbReference type="InterPro" id="IPR007387">
    <property type="entry name" value="TRAP_DctQ"/>
</dbReference>
<evidence type="ECO:0000256" key="7">
    <source>
        <dbReference type="ARBA" id="ARBA00023136"/>
    </source>
</evidence>